<dbReference type="SUPFAM" id="SSF48403">
    <property type="entry name" value="Ankyrin repeat"/>
    <property type="match status" value="1"/>
</dbReference>
<dbReference type="PANTHER" id="PTHR10039">
    <property type="entry name" value="AMELOGENIN"/>
    <property type="match status" value="1"/>
</dbReference>
<dbReference type="OrthoDB" id="539213at2759"/>
<dbReference type="InterPro" id="IPR007111">
    <property type="entry name" value="NACHT_NTPase"/>
</dbReference>
<reference evidence="4" key="1">
    <citation type="journal article" date="2021" name="Nat. Commun.">
        <title>Genetic determinants of endophytism in the Arabidopsis root mycobiome.</title>
        <authorList>
            <person name="Mesny F."/>
            <person name="Miyauchi S."/>
            <person name="Thiergart T."/>
            <person name="Pickel B."/>
            <person name="Atanasova L."/>
            <person name="Karlsson M."/>
            <person name="Huettel B."/>
            <person name="Barry K.W."/>
            <person name="Haridas S."/>
            <person name="Chen C."/>
            <person name="Bauer D."/>
            <person name="Andreopoulos W."/>
            <person name="Pangilinan J."/>
            <person name="LaButti K."/>
            <person name="Riley R."/>
            <person name="Lipzen A."/>
            <person name="Clum A."/>
            <person name="Drula E."/>
            <person name="Henrissat B."/>
            <person name="Kohler A."/>
            <person name="Grigoriev I.V."/>
            <person name="Martin F.M."/>
            <person name="Hacquard S."/>
        </authorList>
    </citation>
    <scope>NUCLEOTIDE SEQUENCE</scope>
    <source>
        <strain evidence="4">MPI-CAGE-AT-0147</strain>
    </source>
</reference>
<dbReference type="Gene3D" id="1.20.120.1020">
    <property type="entry name" value="Prion-inhibition and propagation, HeLo domain"/>
    <property type="match status" value="1"/>
</dbReference>
<keyword evidence="1" id="KW-0677">Repeat</keyword>
<proteinExistence type="predicted"/>
<dbReference type="Pfam" id="PF24883">
    <property type="entry name" value="NPHP3_N"/>
    <property type="match status" value="1"/>
</dbReference>
<gene>
    <name evidence="4" type="ORF">EDB81DRAFT_848377</name>
</gene>
<evidence type="ECO:0000259" key="3">
    <source>
        <dbReference type="PROSITE" id="PS50837"/>
    </source>
</evidence>
<dbReference type="PANTHER" id="PTHR10039:SF17">
    <property type="entry name" value="FUNGAL STAND N-TERMINAL GOODBYE DOMAIN-CONTAINING PROTEIN-RELATED"/>
    <property type="match status" value="1"/>
</dbReference>
<keyword evidence="4" id="KW-0034">Amyloid</keyword>
<dbReference type="Proteomes" id="UP000738349">
    <property type="component" value="Unassembled WGS sequence"/>
</dbReference>
<dbReference type="Gene3D" id="3.40.50.300">
    <property type="entry name" value="P-loop containing nucleotide triphosphate hydrolases"/>
    <property type="match status" value="1"/>
</dbReference>
<dbReference type="InterPro" id="IPR029498">
    <property type="entry name" value="HeLo_dom"/>
</dbReference>
<dbReference type="EMBL" id="JAGMUV010000029">
    <property type="protein sequence ID" value="KAH7116375.1"/>
    <property type="molecule type" value="Genomic_DNA"/>
</dbReference>
<comment type="caution">
    <text evidence="4">The sequence shown here is derived from an EMBL/GenBank/DDBJ whole genome shotgun (WGS) entry which is preliminary data.</text>
</comment>
<keyword evidence="2" id="KW-0040">ANK repeat</keyword>
<dbReference type="AlphaFoldDB" id="A0A9P9IED2"/>
<name>A0A9P9IED2_9HYPO</name>
<dbReference type="PROSITE" id="PS50297">
    <property type="entry name" value="ANK_REP_REGION"/>
    <property type="match status" value="1"/>
</dbReference>
<sequence>MEPIGFAVGIAGLAGLFSSCLEVVEKVNSYRSFGSDSHILDAQFKSEKLRFEQWGRVVGLGQGKLSGDHHPALDDPETFSAVNNHLWIIQDICRADDAPSQRVLGGTGLAQDALIPAGKDRTSYNAPSESKRRKLAWALWRKGERTDQVKLFGGLVQQLHNLVPPGGTLGMRPVHGATAVDNSAPVRQQGGGNWPAELRQILARLEGEIQAETRRELHAWLFGRHSPNERYDDSIQKRLDGTCNWILCRPSFLRWISLDFPAEAAKLLWIHGPAGFGKTILCARVIEHLSTTLATPVAYFFFSSDFESRGDPFTAIRSWISQVMSSDAGAFDLVRQRWEDQQEQVATRATVVKLFRDLLLAIPGCTFVLDGLDECTSMDEHRMGAGSESIARFLETVKQAVADTTTRIMIVSRDESEIRDALMDDTSEEVVEYKISHEDVRTDTVSYSKDIVRRKLFNKSEDIKSDISQRMADRCEGQFLWLKLQEDHLRRGLNKKQLQVAVATTPKGLERLYERYWERMAGFEDRERSRAFSLLRWAAFALRPLTICEITEAVLIHEECNDFPTDELPDSIDEDYIDTEILGLCGTLLEVRSSSSEPSVGLRTVHLTHFSVKQYILRNILARETPLLANESLRASNEAIESSRLAQLCLRYINFRHVWQGAPQEQMGPLGMLRDYAAASWYHHATLTNEFFDETNPNWDAWRRWFELNDEELKKREGVSESKPPSPLYYASRLGFTSTTIYLIKDRNKDGWTPLHAASQDGHVDVVKVLLEKGADIAAVTNDGWTPLIEASLNGHVDVVKADGRHSI</sequence>
<dbReference type="InterPro" id="IPR027417">
    <property type="entry name" value="P-loop_NTPase"/>
</dbReference>
<feature type="domain" description="NACHT" evidence="3">
    <location>
        <begin position="266"/>
        <end position="374"/>
    </location>
</feature>
<dbReference type="Pfam" id="PF12796">
    <property type="entry name" value="Ank_2"/>
    <property type="match status" value="1"/>
</dbReference>
<keyword evidence="4" id="KW-0640">Prion</keyword>
<dbReference type="SUPFAM" id="SSF52540">
    <property type="entry name" value="P-loop containing nucleoside triphosphate hydrolases"/>
    <property type="match status" value="1"/>
</dbReference>
<dbReference type="InterPro" id="IPR002110">
    <property type="entry name" value="Ankyrin_rpt"/>
</dbReference>
<dbReference type="InterPro" id="IPR036770">
    <property type="entry name" value="Ankyrin_rpt-contain_sf"/>
</dbReference>
<feature type="repeat" description="ANK" evidence="2">
    <location>
        <begin position="750"/>
        <end position="782"/>
    </location>
</feature>
<dbReference type="PROSITE" id="PS50088">
    <property type="entry name" value="ANK_REPEAT"/>
    <property type="match status" value="1"/>
</dbReference>
<dbReference type="PROSITE" id="PS50837">
    <property type="entry name" value="NACHT"/>
    <property type="match status" value="1"/>
</dbReference>
<evidence type="ECO:0000313" key="5">
    <source>
        <dbReference type="Proteomes" id="UP000738349"/>
    </source>
</evidence>
<dbReference type="InterPro" id="IPR056884">
    <property type="entry name" value="NPHP3-like_N"/>
</dbReference>
<protein>
    <submittedName>
        <fullName evidence="4">Prion-inhibition and propagation-domain-containing protein</fullName>
    </submittedName>
</protein>
<accession>A0A9P9IED2</accession>
<keyword evidence="5" id="KW-1185">Reference proteome</keyword>
<dbReference type="SMART" id="SM00248">
    <property type="entry name" value="ANK"/>
    <property type="match status" value="2"/>
</dbReference>
<dbReference type="Pfam" id="PF14479">
    <property type="entry name" value="HeLo"/>
    <property type="match status" value="1"/>
</dbReference>
<evidence type="ECO:0000313" key="4">
    <source>
        <dbReference type="EMBL" id="KAH7116375.1"/>
    </source>
</evidence>
<dbReference type="InterPro" id="IPR038305">
    <property type="entry name" value="HeLo_sf"/>
</dbReference>
<evidence type="ECO:0000256" key="1">
    <source>
        <dbReference type="ARBA" id="ARBA00022737"/>
    </source>
</evidence>
<dbReference type="Gene3D" id="1.25.40.20">
    <property type="entry name" value="Ankyrin repeat-containing domain"/>
    <property type="match status" value="1"/>
</dbReference>
<organism evidence="4 5">
    <name type="scientific">Dactylonectria macrodidyma</name>
    <dbReference type="NCBI Taxonomy" id="307937"/>
    <lineage>
        <taxon>Eukaryota</taxon>
        <taxon>Fungi</taxon>
        <taxon>Dikarya</taxon>
        <taxon>Ascomycota</taxon>
        <taxon>Pezizomycotina</taxon>
        <taxon>Sordariomycetes</taxon>
        <taxon>Hypocreomycetidae</taxon>
        <taxon>Hypocreales</taxon>
        <taxon>Nectriaceae</taxon>
        <taxon>Dactylonectria</taxon>
    </lineage>
</organism>
<evidence type="ECO:0000256" key="2">
    <source>
        <dbReference type="PROSITE-ProRule" id="PRU00023"/>
    </source>
</evidence>